<evidence type="ECO:0000313" key="1">
    <source>
        <dbReference type="EMBL" id="CDL83602.1"/>
    </source>
</evidence>
<accession>W1IYP6</accession>
<comment type="caution">
    <text evidence="1">The sequence shown here is derived from an EMBL/GenBank/DDBJ whole genome shotgun (WGS) entry which is preliminary data.</text>
</comment>
<organism evidence="1 2">
    <name type="scientific">Xenorhabdus szentirmaii DSM 16338</name>
    <dbReference type="NCBI Taxonomy" id="1427518"/>
    <lineage>
        <taxon>Bacteria</taxon>
        <taxon>Pseudomonadati</taxon>
        <taxon>Pseudomonadota</taxon>
        <taxon>Gammaproteobacteria</taxon>
        <taxon>Enterobacterales</taxon>
        <taxon>Morganellaceae</taxon>
        <taxon>Xenorhabdus</taxon>
    </lineage>
</organism>
<gene>
    <name evidence="1" type="ORF">XSR1_340002</name>
</gene>
<keyword evidence="2" id="KW-1185">Reference proteome</keyword>
<reference evidence="1" key="1">
    <citation type="submission" date="2013-11" db="EMBL/GenBank/DDBJ databases">
        <title>Draft genome sequence and annotation of the entomopathogenic bacteria, Xenorhabdus cabanillasi strain JM26 and Xenorhabdus szentirmai strain DSM 16338.</title>
        <authorList>
            <person name="Gualtieri M."/>
            <person name="Ogier J.C."/>
            <person name="Pages S."/>
            <person name="Givaudan A."/>
            <person name="Gaudriault S."/>
        </authorList>
    </citation>
    <scope>NUCLEOTIDE SEQUENCE [LARGE SCALE GENOMIC DNA]</scope>
    <source>
        <strain evidence="1">DSM 16338</strain>
    </source>
</reference>
<dbReference type="EMBL" id="CBXF010000093">
    <property type="protein sequence ID" value="CDL83602.1"/>
    <property type="molecule type" value="Genomic_DNA"/>
</dbReference>
<sequence length="62" mass="7025">MPGATLVDESDKTLALLKAIINVDETTTVRDIRPSIDELDAVRFNRKKVNRQLRQLDIDSSE</sequence>
<proteinExistence type="predicted"/>
<dbReference type="RefSeq" id="WP_038239088.1">
    <property type="nucleotide sequence ID" value="NZ_CAWLWS010000093.1"/>
</dbReference>
<evidence type="ECO:0000313" key="2">
    <source>
        <dbReference type="Proteomes" id="UP000019202"/>
    </source>
</evidence>
<dbReference type="AlphaFoldDB" id="W1IYP6"/>
<name>W1IYP6_9GAMM</name>
<dbReference type="Proteomes" id="UP000019202">
    <property type="component" value="Unassembled WGS sequence"/>
</dbReference>
<protein>
    <submittedName>
        <fullName evidence="1">Uncharacterized protein</fullName>
    </submittedName>
</protein>